<dbReference type="OrthoDB" id="8019720at2"/>
<feature type="compositionally biased region" description="Low complexity" evidence="2">
    <location>
        <begin position="1295"/>
        <end position="1306"/>
    </location>
</feature>
<organism evidence="3 4">
    <name type="scientific">Meiothermus granaticius NBRC 107808</name>
    <dbReference type="NCBI Taxonomy" id="1227551"/>
    <lineage>
        <taxon>Bacteria</taxon>
        <taxon>Thermotogati</taxon>
        <taxon>Deinococcota</taxon>
        <taxon>Deinococci</taxon>
        <taxon>Thermales</taxon>
        <taxon>Thermaceae</taxon>
        <taxon>Meiothermus</taxon>
    </lineage>
</organism>
<feature type="coiled-coil region" evidence="1">
    <location>
        <begin position="52"/>
        <end position="79"/>
    </location>
</feature>
<protein>
    <submittedName>
        <fullName evidence="3">Uncharacterized protein</fullName>
    </submittedName>
</protein>
<feature type="region of interest" description="Disordered" evidence="2">
    <location>
        <begin position="1295"/>
        <end position="1316"/>
    </location>
</feature>
<feature type="region of interest" description="Disordered" evidence="2">
    <location>
        <begin position="577"/>
        <end position="619"/>
    </location>
</feature>
<evidence type="ECO:0000313" key="4">
    <source>
        <dbReference type="Proteomes" id="UP000266178"/>
    </source>
</evidence>
<feature type="coiled-coil region" evidence="1">
    <location>
        <begin position="431"/>
        <end position="539"/>
    </location>
</feature>
<dbReference type="RefSeq" id="WP_119355614.1">
    <property type="nucleotide sequence ID" value="NZ_BJXM01000022.1"/>
</dbReference>
<name>A0A399FDV5_9DEIN</name>
<keyword evidence="4" id="KW-1185">Reference proteome</keyword>
<dbReference type="EMBL" id="QWLB01000001">
    <property type="protein sequence ID" value="RIH93985.1"/>
    <property type="molecule type" value="Genomic_DNA"/>
</dbReference>
<evidence type="ECO:0000313" key="3">
    <source>
        <dbReference type="EMBL" id="RIH93985.1"/>
    </source>
</evidence>
<feature type="compositionally biased region" description="Basic and acidic residues" evidence="2">
    <location>
        <begin position="578"/>
        <end position="616"/>
    </location>
</feature>
<comment type="caution">
    <text evidence="3">The sequence shown here is derived from an EMBL/GenBank/DDBJ whole genome shotgun (WGS) entry which is preliminary data.</text>
</comment>
<feature type="coiled-coil region" evidence="1">
    <location>
        <begin position="662"/>
        <end position="710"/>
    </location>
</feature>
<keyword evidence="1" id="KW-0175">Coiled coil</keyword>
<dbReference type="Proteomes" id="UP000266178">
    <property type="component" value="Unassembled WGS sequence"/>
</dbReference>
<evidence type="ECO:0000256" key="2">
    <source>
        <dbReference type="SAM" id="MobiDB-lite"/>
    </source>
</evidence>
<sequence>MAFEVFNLIGKITLNRQEAINDLKAIEAQARQTAASLGATFTGTAETSKRTSDQQKRDSRELQAQIKALADQVNTLRNVWVDTGQDTSRELEEVRGRARTLQAQLERTGEGGTAALRQISTVAASATRALASMNGEIARGSLAEGVARGSIFANAGEAALSSLRSVGAEVSKQIPLLGELKEKQVEVSEGYRAAGIAGGLMAGGVLAAGFALNSFLESARETIEATAQIADNANKYGMSITAIQELGFIASQTGSSLEALGNGANMLAKRAAEGGKQFEDAAKRIGLSVREANGELKSQQALLYEAARGLSQVQNQAEQTALAFALFGKSGAELLPTIRDGGAELEKLAQKAHDAGIVLSEETVKQTKELSDNLDLINRQIAALKNAVLLPIVISIKRNFIDVYNEGKELRGNLESARKIIANDPNAPRTTDSLQNAIQQLLDDNKLLSRDVGKKNIFGQLTQEARDAAKQIEENNRQLQRLQLELRGLQNAPTPEAFAAPTKASGAIYTEALRQQKALAAAQRELDQATTESARQAAAAKIQAAQATIDAFRKSGAEYVRQSDIARQVVEKGIQADNKAEQERQQRERQAEARAKSEAERLKREAQQRAEQEAALRRQIQTDNLRRSVGEATTQRLAELEKQYRAQLSNSTLSIAEQQTARERLNIVLAEQTKRHQAAQEKALRLAEVEARAREELQKWLDQYDQAERRANAPAIQKVGEALNQLASVTSSADAFRARADLLRFAETVNDPALAQNIRFLATRFEELGNSLRDSEVGQQIRAILDEAERLRGSYAIDVADGINGLVQAADRLPEGEEKLAAYREALEYLNDALTDLYNNRPDPEDARALEEYNQKLKELLELRDKLNASETIRENSAKDTLAALFGQRDIIGLDEGQIAQAKGALEELGLTGTRVYKALAAAAEDFAAINQEQAQKSADVAAQTVIDAQKSVVEAFQNKASNPESIFSPEELEAVADAADRLAQQGVNVANVYSLIAQKAAELANAQTEVGADTQALAEDAAELNRRQREYYNTLAQINRVQQEFGQTALDSKLKDLETRFKEGKINIGEYLDGLEKLYHRLVEFYRLTPDETLKTLGIDPQAFLEYIAKLQGLINRTGNDSAFISGGGNEGEQAARTFWDRFLEFGLDTLGRLSFTVTNSISTDDPRKARAEAGAGLIGAGLQFASGDIVGGVFSLLGQFGNALSPLVDLFAQLGDILKAFEPLIRIVVQLFAVQLKPALNLLEFVLTKILLPPLLVVGRLIAGIYNAIASAINAVLGWLGVHLDLIDLSGSESASSKPGSSTPAVPPGGPFGDAKGPSASLPAPAVGVPIVGISDGTAALFASAVNVFRGSVDDFSAIVRDIRQVAGFRDLLVRGV</sequence>
<proteinExistence type="predicted"/>
<reference evidence="3 4" key="1">
    <citation type="submission" date="2018-08" db="EMBL/GenBank/DDBJ databases">
        <title>Meiothermus granaticius genome AF-68 sequencing project.</title>
        <authorList>
            <person name="Da Costa M.S."/>
            <person name="Albuquerque L."/>
            <person name="Raposo P."/>
            <person name="Froufe H.J.C."/>
            <person name="Barroso C.S."/>
            <person name="Egas C."/>
        </authorList>
    </citation>
    <scope>NUCLEOTIDE SEQUENCE [LARGE SCALE GENOMIC DNA]</scope>
    <source>
        <strain evidence="3 4">AF-68</strain>
    </source>
</reference>
<evidence type="ECO:0000256" key="1">
    <source>
        <dbReference type="SAM" id="Coils"/>
    </source>
</evidence>
<gene>
    <name evidence="3" type="ORF">Mgrana_00071</name>
</gene>
<accession>A0A399FDV5</accession>